<protein>
    <recommendedName>
        <fullName evidence="3">Conjugal transfer protein TrbH</fullName>
    </recommendedName>
</protein>
<sequence length="148" mass="16871">MKYKLFFAFVCMVLAGCVSKPNISSYDGTQGTIGKNSIQKMLYGVDVIFSKLHSKNTIFYIEDSHSNIATAFIENIKRKGFIVIVTNKEDKINYKKINMGIIVKKITPDIYSLSIITDKYRINQPYDYQLNKIGEVSIQNKTEDVNHG</sequence>
<accession>A0A7X5THX9</accession>
<reference evidence="1 2" key="1">
    <citation type="submission" date="2018-02" db="EMBL/GenBank/DDBJ databases">
        <authorList>
            <person name="Machado R.A."/>
        </authorList>
    </citation>
    <scope>NUCLEOTIDE SEQUENCE [LARGE SCALE GENOMIC DNA]</scope>
    <source>
        <strain evidence="1 2">DSM 19724</strain>
    </source>
</reference>
<evidence type="ECO:0000313" key="2">
    <source>
        <dbReference type="Proteomes" id="UP000591844"/>
    </source>
</evidence>
<dbReference type="RefSeq" id="WP_109949323.1">
    <property type="nucleotide sequence ID" value="NZ_CAWPIB010000033.1"/>
</dbReference>
<name>A0A7X5THX9_9GAMM</name>
<organism evidence="1 2">
    <name type="scientific">Photorhabdus cinerea</name>
    <dbReference type="NCBI Taxonomy" id="471575"/>
    <lineage>
        <taxon>Bacteria</taxon>
        <taxon>Pseudomonadati</taxon>
        <taxon>Pseudomonadota</taxon>
        <taxon>Gammaproteobacteria</taxon>
        <taxon>Enterobacterales</taxon>
        <taxon>Morganellaceae</taxon>
        <taxon>Photorhabdus</taxon>
    </lineage>
</organism>
<evidence type="ECO:0008006" key="3">
    <source>
        <dbReference type="Google" id="ProtNLM"/>
    </source>
</evidence>
<evidence type="ECO:0000313" key="1">
    <source>
        <dbReference type="EMBL" id="NHB94321.1"/>
    </source>
</evidence>
<comment type="caution">
    <text evidence="1">The sequence shown here is derived from an EMBL/GenBank/DDBJ whole genome shotgun (WGS) entry which is preliminary data.</text>
</comment>
<dbReference type="PROSITE" id="PS51257">
    <property type="entry name" value="PROKAR_LIPOPROTEIN"/>
    <property type="match status" value="1"/>
</dbReference>
<dbReference type="Proteomes" id="UP000591844">
    <property type="component" value="Unassembled WGS sequence"/>
</dbReference>
<proteinExistence type="predicted"/>
<keyword evidence="2" id="KW-1185">Reference proteome</keyword>
<gene>
    <name evidence="1" type="ORF">C5469_20150</name>
</gene>
<dbReference type="EMBL" id="PUJW01000033">
    <property type="protein sequence ID" value="NHB94321.1"/>
    <property type="molecule type" value="Genomic_DNA"/>
</dbReference>
<dbReference type="AlphaFoldDB" id="A0A7X5THX9"/>